<comment type="caution">
    <text evidence="1">The sequence shown here is derived from an EMBL/GenBank/DDBJ whole genome shotgun (WGS) entry which is preliminary data.</text>
</comment>
<gene>
    <name evidence="1" type="ORF">QFW96_05520</name>
</gene>
<dbReference type="EMBL" id="JASAOF010000002">
    <property type="protein sequence ID" value="MDI2028056.1"/>
    <property type="molecule type" value="Genomic_DNA"/>
</dbReference>
<dbReference type="RefSeq" id="WP_281454427.1">
    <property type="nucleotide sequence ID" value="NZ_JASAOF010000002.1"/>
</dbReference>
<proteinExistence type="predicted"/>
<reference evidence="1 2" key="1">
    <citation type="submission" date="2023-04" db="EMBL/GenBank/DDBJ databases">
        <title>Draft genome sequence of Saccharopolyspora sp. TS4A08 isolated from sweet potato rhizospheric soil.</title>
        <authorList>
            <person name="Suksaard P."/>
            <person name="Duangmal K."/>
        </authorList>
    </citation>
    <scope>NUCLEOTIDE SEQUENCE [LARGE SCALE GENOMIC DNA]</scope>
    <source>
        <strain evidence="1 2">TS4A08</strain>
    </source>
</reference>
<accession>A0ABT6PJ98</accession>
<evidence type="ECO:0000313" key="2">
    <source>
        <dbReference type="Proteomes" id="UP001237595"/>
    </source>
</evidence>
<sequence length="71" mass="8168">MWEPTSARQEPTIDTTCLTRENVEHRVEWTPGGMRALCRCGAEREFTSAAPMWDWLLAHPHLRDQGTIEST</sequence>
<dbReference type="Proteomes" id="UP001237595">
    <property type="component" value="Unassembled WGS sequence"/>
</dbReference>
<name>A0ABT6PJ98_9PSEU</name>
<keyword evidence="2" id="KW-1185">Reference proteome</keyword>
<evidence type="ECO:0000313" key="1">
    <source>
        <dbReference type="EMBL" id="MDI2028056.1"/>
    </source>
</evidence>
<protein>
    <submittedName>
        <fullName evidence="1">Uncharacterized protein</fullName>
    </submittedName>
</protein>
<organism evidence="1 2">
    <name type="scientific">Saccharopolyspora ipomoeae</name>
    <dbReference type="NCBI Taxonomy" id="3042027"/>
    <lineage>
        <taxon>Bacteria</taxon>
        <taxon>Bacillati</taxon>
        <taxon>Actinomycetota</taxon>
        <taxon>Actinomycetes</taxon>
        <taxon>Pseudonocardiales</taxon>
        <taxon>Pseudonocardiaceae</taxon>
        <taxon>Saccharopolyspora</taxon>
    </lineage>
</organism>